<protein>
    <recommendedName>
        <fullName evidence="6">Aminotransferase</fullName>
        <ecNumber evidence="6">2.6.1.-</ecNumber>
    </recommendedName>
</protein>
<evidence type="ECO:0000256" key="3">
    <source>
        <dbReference type="ARBA" id="ARBA00022576"/>
    </source>
</evidence>
<dbReference type="PANTHER" id="PTHR46383:SF1">
    <property type="entry name" value="ASPARTATE AMINOTRANSFERASE"/>
    <property type="match status" value="1"/>
</dbReference>
<reference evidence="8 9" key="1">
    <citation type="submission" date="2015-11" db="EMBL/GenBank/DDBJ databases">
        <title>Description and complete genome sequence of a novel strain predominating in hypersaline microbial mats and representing a new family of the Bacteriodetes phylum.</title>
        <authorList>
            <person name="Spring S."/>
            <person name="Bunk B."/>
            <person name="Sproer C."/>
            <person name="Klenk H.-P."/>
        </authorList>
    </citation>
    <scope>NUCLEOTIDE SEQUENCE [LARGE SCALE GENOMIC DNA]</scope>
    <source>
        <strain evidence="8 9">L21-Spi-D4</strain>
    </source>
</reference>
<dbReference type="GO" id="GO:0008483">
    <property type="term" value="F:transaminase activity"/>
    <property type="evidence" value="ECO:0007669"/>
    <property type="project" value="UniProtKB-KW"/>
</dbReference>
<comment type="cofactor">
    <cofactor evidence="1 6">
        <name>pyridoxal 5'-phosphate</name>
        <dbReference type="ChEBI" id="CHEBI:597326"/>
    </cofactor>
</comment>
<dbReference type="OrthoDB" id="9813612at2"/>
<dbReference type="Gene3D" id="3.40.640.10">
    <property type="entry name" value="Type I PLP-dependent aspartate aminotransferase-like (Major domain)"/>
    <property type="match status" value="1"/>
</dbReference>
<evidence type="ECO:0000256" key="2">
    <source>
        <dbReference type="ARBA" id="ARBA00007441"/>
    </source>
</evidence>
<dbReference type="PANTHER" id="PTHR46383">
    <property type="entry name" value="ASPARTATE AMINOTRANSFERASE"/>
    <property type="match status" value="1"/>
</dbReference>
<evidence type="ECO:0000256" key="1">
    <source>
        <dbReference type="ARBA" id="ARBA00001933"/>
    </source>
</evidence>
<dbReference type="InterPro" id="IPR015424">
    <property type="entry name" value="PyrdxlP-dep_Trfase"/>
</dbReference>
<sequence>MSTNKYKMPQGSLISFMSNKVKTYGGINFAQGIPGYNPPEALLHQLVSIAHDEIHQYAPGIGNLKLRKLILEQYKEFQFDDDQLLVLQGATEALSLVFQYIKNSLVQPFAAMAFDPVYESYRHLPRIMNVPFYAYAHKQFDTDHLLSFIEDHNIRVMFVNSPGNPFGAVFTEQQMTELRRICDSQGVYMIIDAVYSNLYYEKPPHYPIKDLSPQIFYINSFSKMLSVTGWRIGYLISHPSHTEGLRDIHDYIGLCTNAPLQQALANYLEQKHYGETYVNWLRETLKSAYKRMEKSLLKLNFDIPKANGGYYVWAKLPRNKDGFEFTMELYDEAEVAVIPGIHFSEKAHDFIRFNIARPENELLEGIKRIEEFCAKRDL</sequence>
<dbReference type="EC" id="2.6.1.-" evidence="6"/>
<keyword evidence="9" id="KW-1185">Reference proteome</keyword>
<evidence type="ECO:0000313" key="9">
    <source>
        <dbReference type="Proteomes" id="UP000064893"/>
    </source>
</evidence>
<feature type="domain" description="Aminotransferase class I/classII large" evidence="7">
    <location>
        <begin position="27"/>
        <end position="369"/>
    </location>
</feature>
<dbReference type="InterPro" id="IPR004838">
    <property type="entry name" value="NHTrfase_class1_PyrdxlP-BS"/>
</dbReference>
<keyword evidence="4 6" id="KW-0808">Transferase</keyword>
<accession>A0A0S2HVT3</accession>
<evidence type="ECO:0000313" key="8">
    <source>
        <dbReference type="EMBL" id="ALO14159.1"/>
    </source>
</evidence>
<evidence type="ECO:0000256" key="6">
    <source>
        <dbReference type="RuleBase" id="RU000481"/>
    </source>
</evidence>
<proteinExistence type="inferred from homology"/>
<dbReference type="InterPro" id="IPR004839">
    <property type="entry name" value="Aminotransferase_I/II_large"/>
</dbReference>
<dbReference type="GO" id="GO:0030170">
    <property type="term" value="F:pyridoxal phosphate binding"/>
    <property type="evidence" value="ECO:0007669"/>
    <property type="project" value="InterPro"/>
</dbReference>
<comment type="similarity">
    <text evidence="2 6">Belongs to the class-I pyridoxal-phosphate-dependent aminotransferase family.</text>
</comment>
<dbReference type="CDD" id="cd00609">
    <property type="entry name" value="AAT_like"/>
    <property type="match status" value="1"/>
</dbReference>
<dbReference type="GO" id="GO:0006520">
    <property type="term" value="P:amino acid metabolic process"/>
    <property type="evidence" value="ECO:0007669"/>
    <property type="project" value="InterPro"/>
</dbReference>
<dbReference type="Gene3D" id="3.90.1150.10">
    <property type="entry name" value="Aspartate Aminotransferase, domain 1"/>
    <property type="match status" value="1"/>
</dbReference>
<dbReference type="Pfam" id="PF00155">
    <property type="entry name" value="Aminotran_1_2"/>
    <property type="match status" value="1"/>
</dbReference>
<keyword evidence="3 6" id="KW-0032">Aminotransferase</keyword>
<dbReference type="EMBL" id="CP013118">
    <property type="protein sequence ID" value="ALO14159.1"/>
    <property type="molecule type" value="Genomic_DNA"/>
</dbReference>
<dbReference type="KEGG" id="blq:L21SP5_00483"/>
<dbReference type="InterPro" id="IPR015422">
    <property type="entry name" value="PyrdxlP-dep_Trfase_small"/>
</dbReference>
<evidence type="ECO:0000256" key="5">
    <source>
        <dbReference type="ARBA" id="ARBA00022898"/>
    </source>
</evidence>
<dbReference type="AlphaFoldDB" id="A0A0S2HVT3"/>
<gene>
    <name evidence="8" type="primary">patA_1</name>
    <name evidence="8" type="ORF">L21SP5_00483</name>
</gene>
<name>A0A0S2HVT3_9BACT</name>
<dbReference type="STRING" id="1307839.L21SP5_00483"/>
<dbReference type="Proteomes" id="UP000064893">
    <property type="component" value="Chromosome"/>
</dbReference>
<dbReference type="InterPro" id="IPR050596">
    <property type="entry name" value="AspAT/PAT-like"/>
</dbReference>
<organism evidence="8 9">
    <name type="scientific">Salinivirga cyanobacteriivorans</name>
    <dbReference type="NCBI Taxonomy" id="1307839"/>
    <lineage>
        <taxon>Bacteria</taxon>
        <taxon>Pseudomonadati</taxon>
        <taxon>Bacteroidota</taxon>
        <taxon>Bacteroidia</taxon>
        <taxon>Bacteroidales</taxon>
        <taxon>Salinivirgaceae</taxon>
        <taxon>Salinivirga</taxon>
    </lineage>
</organism>
<evidence type="ECO:0000256" key="4">
    <source>
        <dbReference type="ARBA" id="ARBA00022679"/>
    </source>
</evidence>
<dbReference type="RefSeq" id="WP_057951734.1">
    <property type="nucleotide sequence ID" value="NZ_CP013118.1"/>
</dbReference>
<keyword evidence="5" id="KW-0663">Pyridoxal phosphate</keyword>
<dbReference type="SUPFAM" id="SSF53383">
    <property type="entry name" value="PLP-dependent transferases"/>
    <property type="match status" value="1"/>
</dbReference>
<dbReference type="InterPro" id="IPR015421">
    <property type="entry name" value="PyrdxlP-dep_Trfase_major"/>
</dbReference>
<evidence type="ECO:0000259" key="7">
    <source>
        <dbReference type="Pfam" id="PF00155"/>
    </source>
</evidence>
<dbReference type="PROSITE" id="PS00105">
    <property type="entry name" value="AA_TRANSFER_CLASS_1"/>
    <property type="match status" value="1"/>
</dbReference>